<keyword evidence="7 9" id="KW-1133">Transmembrane helix</keyword>
<dbReference type="PROSITE" id="PS50893">
    <property type="entry name" value="ABC_TRANSPORTER_2"/>
    <property type="match status" value="1"/>
</dbReference>
<keyword evidence="13" id="KW-1185">Reference proteome</keyword>
<reference evidence="13" key="1">
    <citation type="submission" date="2016-10" db="EMBL/GenBank/DDBJ databases">
        <authorList>
            <person name="Varghese N."/>
            <person name="Submissions S."/>
        </authorList>
    </citation>
    <scope>NUCLEOTIDE SEQUENCE [LARGE SCALE GENOMIC DNA]</scope>
    <source>
        <strain evidence="13">SP</strain>
    </source>
</reference>
<dbReference type="InterPro" id="IPR039421">
    <property type="entry name" value="Type_1_exporter"/>
</dbReference>
<dbReference type="PROSITE" id="PS50929">
    <property type="entry name" value="ABC_TM1F"/>
    <property type="match status" value="1"/>
</dbReference>
<keyword evidence="2" id="KW-0813">Transport</keyword>
<dbReference type="GO" id="GO:0034775">
    <property type="term" value="P:glutathione transmembrane transport"/>
    <property type="evidence" value="ECO:0007669"/>
    <property type="project" value="InterPro"/>
</dbReference>
<organism evidence="12 13">
    <name type="scientific">Evansella caseinilytica</name>
    <dbReference type="NCBI Taxonomy" id="1503961"/>
    <lineage>
        <taxon>Bacteria</taxon>
        <taxon>Bacillati</taxon>
        <taxon>Bacillota</taxon>
        <taxon>Bacilli</taxon>
        <taxon>Bacillales</taxon>
        <taxon>Bacillaceae</taxon>
        <taxon>Evansella</taxon>
    </lineage>
</organism>
<dbReference type="NCBIfam" id="TIGR02868">
    <property type="entry name" value="CydC"/>
    <property type="match status" value="1"/>
</dbReference>
<dbReference type="SUPFAM" id="SSF90123">
    <property type="entry name" value="ABC transporter transmembrane region"/>
    <property type="match status" value="1"/>
</dbReference>
<dbReference type="OrthoDB" id="9802264at2"/>
<dbReference type="PANTHER" id="PTHR24221">
    <property type="entry name" value="ATP-BINDING CASSETTE SUB-FAMILY B"/>
    <property type="match status" value="1"/>
</dbReference>
<protein>
    <submittedName>
        <fullName evidence="12">ATP-binding cassette, subfamily C, CydC</fullName>
    </submittedName>
</protein>
<dbReference type="GO" id="GO:0016887">
    <property type="term" value="F:ATP hydrolysis activity"/>
    <property type="evidence" value="ECO:0007669"/>
    <property type="project" value="InterPro"/>
</dbReference>
<evidence type="ECO:0000256" key="1">
    <source>
        <dbReference type="ARBA" id="ARBA00004651"/>
    </source>
</evidence>
<dbReference type="GO" id="GO:0045454">
    <property type="term" value="P:cell redox homeostasis"/>
    <property type="evidence" value="ECO:0007669"/>
    <property type="project" value="InterPro"/>
</dbReference>
<sequence>MKEIRIVIRLMMAEKKDVLYAILFGFLAGVAAVGLFANSGYLISKAAITPPLYILTISIAVMKLFSVTRAVSRYAERYYSHRATFTILSNLRVHFFERLEPFIPRIFSKYRSGDLLSRIVGDVESLQNFFLRVYYPPLVMVIVFLSTIAFTAFFSVPVAIILIAGLLLTGFAVPAYFAVKQQRLESQLRNLRGTVSTEATEFLYGFRDLKLYQRLEEQEQELTDAATAYVDEQGRVETQALYSQSINQAVSLIISWLVLGAGAYYVSTGQLDGVFLAMLVMMSLTVFENSTPMAAFPVHFEDSRRAAKRLFSVVEAEEDGADAAVKPEAEHTFETQSVVDKPLSIELNHVGFTFPGENRPALRNIDIHLPAGSKTAIVGPSGSGKSTLLQLLLKAYQPSEGEIRLGGTQLSQLGDETVWAGINTVLQKNHFFYGTIRENLQLAGDELTDDELERALAVVKLQDSSLSDEVLEKGENLSGGEKQRLAIARAMLKDAHIWLLDEPTSSVDPLTEKHIFNELLRQGKDDTMVFVSHRLAGLENMDSIIVMNQGTIVESGTFAELQARKGYFYEMKQIEKSVFYH</sequence>
<dbReference type="InterPro" id="IPR014223">
    <property type="entry name" value="ABC_CydC/D"/>
</dbReference>
<dbReference type="Pfam" id="PF00664">
    <property type="entry name" value="ABC_membrane"/>
    <property type="match status" value="1"/>
</dbReference>
<keyword evidence="3" id="KW-1003">Cell membrane</keyword>
<dbReference type="GO" id="GO:0005886">
    <property type="term" value="C:plasma membrane"/>
    <property type="evidence" value="ECO:0007669"/>
    <property type="project" value="UniProtKB-SubCell"/>
</dbReference>
<evidence type="ECO:0000259" key="10">
    <source>
        <dbReference type="PROSITE" id="PS50893"/>
    </source>
</evidence>
<dbReference type="Gene3D" id="3.40.50.300">
    <property type="entry name" value="P-loop containing nucleotide triphosphate hydrolases"/>
    <property type="match status" value="1"/>
</dbReference>
<evidence type="ECO:0000256" key="4">
    <source>
        <dbReference type="ARBA" id="ARBA00022692"/>
    </source>
</evidence>
<keyword evidence="5" id="KW-0547">Nucleotide-binding</keyword>
<comment type="subcellular location">
    <subcellularLocation>
        <location evidence="1">Cell membrane</location>
        <topology evidence="1">Multi-pass membrane protein</topology>
    </subcellularLocation>
</comment>
<dbReference type="STRING" id="1503961.SAMN05421736_106102"/>
<evidence type="ECO:0000256" key="2">
    <source>
        <dbReference type="ARBA" id="ARBA00022448"/>
    </source>
</evidence>
<feature type="transmembrane region" description="Helical" evidence="9">
    <location>
        <begin position="160"/>
        <end position="179"/>
    </location>
</feature>
<feature type="transmembrane region" description="Helical" evidence="9">
    <location>
        <begin position="249"/>
        <end position="267"/>
    </location>
</feature>
<feature type="transmembrane region" description="Helical" evidence="9">
    <location>
        <begin position="20"/>
        <end position="40"/>
    </location>
</feature>
<dbReference type="Proteomes" id="UP000198935">
    <property type="component" value="Unassembled WGS sequence"/>
</dbReference>
<keyword evidence="4 9" id="KW-0812">Transmembrane</keyword>
<dbReference type="SUPFAM" id="SSF52540">
    <property type="entry name" value="P-loop containing nucleoside triphosphate hydrolases"/>
    <property type="match status" value="1"/>
</dbReference>
<name>A0A1H3QD82_9BACI</name>
<dbReference type="InterPro" id="IPR027417">
    <property type="entry name" value="P-loop_NTPase"/>
</dbReference>
<evidence type="ECO:0000313" key="12">
    <source>
        <dbReference type="EMBL" id="SDZ10689.1"/>
    </source>
</evidence>
<evidence type="ECO:0000256" key="8">
    <source>
        <dbReference type="ARBA" id="ARBA00023136"/>
    </source>
</evidence>
<evidence type="ECO:0000313" key="13">
    <source>
        <dbReference type="Proteomes" id="UP000198935"/>
    </source>
</evidence>
<dbReference type="Pfam" id="PF00005">
    <property type="entry name" value="ABC_tran"/>
    <property type="match status" value="1"/>
</dbReference>
<evidence type="ECO:0000256" key="3">
    <source>
        <dbReference type="ARBA" id="ARBA00022475"/>
    </source>
</evidence>
<dbReference type="PANTHER" id="PTHR24221:SF653">
    <property type="entry name" value="TRANSPORT ATP-BINDING PROTEIN CYDC"/>
    <property type="match status" value="1"/>
</dbReference>
<evidence type="ECO:0000256" key="7">
    <source>
        <dbReference type="ARBA" id="ARBA00022989"/>
    </source>
</evidence>
<feature type="domain" description="ABC transmembrane type-1" evidence="11">
    <location>
        <begin position="21"/>
        <end position="288"/>
    </location>
</feature>
<dbReference type="InterPro" id="IPR036640">
    <property type="entry name" value="ABC1_TM_sf"/>
</dbReference>
<accession>A0A1H3QD82</accession>
<dbReference type="GO" id="GO:0034040">
    <property type="term" value="F:ATPase-coupled lipid transmembrane transporter activity"/>
    <property type="evidence" value="ECO:0007669"/>
    <property type="project" value="TreeGrafter"/>
</dbReference>
<dbReference type="GO" id="GO:0140359">
    <property type="term" value="F:ABC-type transporter activity"/>
    <property type="evidence" value="ECO:0007669"/>
    <property type="project" value="InterPro"/>
</dbReference>
<dbReference type="SMART" id="SM00382">
    <property type="entry name" value="AAA"/>
    <property type="match status" value="1"/>
</dbReference>
<dbReference type="CDD" id="cd03228">
    <property type="entry name" value="ABCC_MRP_Like"/>
    <property type="match status" value="1"/>
</dbReference>
<dbReference type="CDD" id="cd18585">
    <property type="entry name" value="ABC_6TM_CydC"/>
    <property type="match status" value="1"/>
</dbReference>
<dbReference type="AlphaFoldDB" id="A0A1H3QD82"/>
<keyword evidence="6 12" id="KW-0067">ATP-binding</keyword>
<evidence type="ECO:0000256" key="9">
    <source>
        <dbReference type="SAM" id="Phobius"/>
    </source>
</evidence>
<gene>
    <name evidence="12" type="ORF">SAMN05421736_106102</name>
</gene>
<proteinExistence type="predicted"/>
<keyword evidence="8 9" id="KW-0472">Membrane</keyword>
<dbReference type="InterPro" id="IPR003439">
    <property type="entry name" value="ABC_transporter-like_ATP-bd"/>
</dbReference>
<dbReference type="EMBL" id="FNPI01000006">
    <property type="protein sequence ID" value="SDZ10689.1"/>
    <property type="molecule type" value="Genomic_DNA"/>
</dbReference>
<dbReference type="FunFam" id="3.40.50.300:FF:000854">
    <property type="entry name" value="Multidrug ABC transporter ATP-binding protein"/>
    <property type="match status" value="1"/>
</dbReference>
<dbReference type="PROSITE" id="PS00211">
    <property type="entry name" value="ABC_TRANSPORTER_1"/>
    <property type="match status" value="1"/>
</dbReference>
<dbReference type="GO" id="GO:0005524">
    <property type="term" value="F:ATP binding"/>
    <property type="evidence" value="ECO:0007669"/>
    <property type="project" value="UniProtKB-KW"/>
</dbReference>
<evidence type="ECO:0000259" key="11">
    <source>
        <dbReference type="PROSITE" id="PS50929"/>
    </source>
</evidence>
<dbReference type="InterPro" id="IPR003593">
    <property type="entry name" value="AAA+_ATPase"/>
</dbReference>
<dbReference type="InterPro" id="IPR011527">
    <property type="entry name" value="ABC1_TM_dom"/>
</dbReference>
<evidence type="ECO:0000256" key="5">
    <source>
        <dbReference type="ARBA" id="ARBA00022741"/>
    </source>
</evidence>
<dbReference type="InterPro" id="IPR017871">
    <property type="entry name" value="ABC_transporter-like_CS"/>
</dbReference>
<evidence type="ECO:0000256" key="6">
    <source>
        <dbReference type="ARBA" id="ARBA00022840"/>
    </source>
</evidence>
<feature type="transmembrane region" description="Helical" evidence="9">
    <location>
        <begin position="52"/>
        <end position="72"/>
    </location>
</feature>
<feature type="domain" description="ABC transporter" evidence="10">
    <location>
        <begin position="345"/>
        <end position="574"/>
    </location>
</feature>
<feature type="transmembrane region" description="Helical" evidence="9">
    <location>
        <begin position="133"/>
        <end position="154"/>
    </location>
</feature>
<dbReference type="Gene3D" id="1.20.1560.10">
    <property type="entry name" value="ABC transporter type 1, transmembrane domain"/>
    <property type="match status" value="1"/>
</dbReference>